<feature type="compositionally biased region" description="Basic residues" evidence="1">
    <location>
        <begin position="49"/>
        <end position="58"/>
    </location>
</feature>
<proteinExistence type="predicted"/>
<name>A0A0V0XV10_TRIPS</name>
<comment type="caution">
    <text evidence="2">The sequence shown here is derived from an EMBL/GenBank/DDBJ whole genome shotgun (WGS) entry which is preliminary data.</text>
</comment>
<evidence type="ECO:0000313" key="3">
    <source>
        <dbReference type="Proteomes" id="UP000054815"/>
    </source>
</evidence>
<sequence length="222" mass="25330">MTILFILVKQVEKAYDMQIFEMINFETFADLHENDEAEVEKKNPETGRSRGRGRRTKYYRTEQEEKAASGGTATDDTAGADCVDEPVRCAARRRPTLIGHLATETGPFARHGKSRPRLVWLAGLGLKPDDMLEFRSPTYRIQLVPPILCDRPLDKTTESIDHPGPREPHTWPVKRHDCNADFLHNLKTRKKIQNSKITQLKWKAKLSAKNLKNCPITQRGPS</sequence>
<feature type="region of interest" description="Disordered" evidence="1">
    <location>
        <begin position="36"/>
        <end position="79"/>
    </location>
</feature>
<dbReference type="AlphaFoldDB" id="A0A0V0XV10"/>
<protein>
    <submittedName>
        <fullName evidence="2">Uncharacterized protein</fullName>
    </submittedName>
</protein>
<organism evidence="2 3">
    <name type="scientific">Trichinella pseudospiralis</name>
    <name type="common">Parasitic roundworm</name>
    <dbReference type="NCBI Taxonomy" id="6337"/>
    <lineage>
        <taxon>Eukaryota</taxon>
        <taxon>Metazoa</taxon>
        <taxon>Ecdysozoa</taxon>
        <taxon>Nematoda</taxon>
        <taxon>Enoplea</taxon>
        <taxon>Dorylaimia</taxon>
        <taxon>Trichinellida</taxon>
        <taxon>Trichinellidae</taxon>
        <taxon>Trichinella</taxon>
    </lineage>
</organism>
<reference evidence="2 3" key="1">
    <citation type="submission" date="2015-01" db="EMBL/GenBank/DDBJ databases">
        <title>Evolution of Trichinella species and genotypes.</title>
        <authorList>
            <person name="Korhonen P.K."/>
            <person name="Edoardo P."/>
            <person name="Giuseppe L.R."/>
            <person name="Gasser R.B."/>
        </authorList>
    </citation>
    <scope>NUCLEOTIDE SEQUENCE [LARGE SCALE GENOMIC DNA]</scope>
    <source>
        <strain evidence="2">ISS141</strain>
    </source>
</reference>
<evidence type="ECO:0000256" key="1">
    <source>
        <dbReference type="SAM" id="MobiDB-lite"/>
    </source>
</evidence>
<gene>
    <name evidence="2" type="ORF">T4E_7621</name>
</gene>
<feature type="compositionally biased region" description="Low complexity" evidence="1">
    <location>
        <begin position="70"/>
        <end position="79"/>
    </location>
</feature>
<accession>A0A0V0XV10</accession>
<feature type="compositionally biased region" description="Basic and acidic residues" evidence="1">
    <location>
        <begin position="36"/>
        <end position="48"/>
    </location>
</feature>
<dbReference type="EMBL" id="JYDU01000127">
    <property type="protein sequence ID" value="KRX91802.1"/>
    <property type="molecule type" value="Genomic_DNA"/>
</dbReference>
<dbReference type="Proteomes" id="UP000054815">
    <property type="component" value="Unassembled WGS sequence"/>
</dbReference>
<evidence type="ECO:0000313" key="2">
    <source>
        <dbReference type="EMBL" id="KRX91802.1"/>
    </source>
</evidence>